<evidence type="ECO:0000259" key="5">
    <source>
        <dbReference type="PROSITE" id="PS51898"/>
    </source>
</evidence>
<evidence type="ECO:0000313" key="6">
    <source>
        <dbReference type="EMBL" id="AQS83969.1"/>
    </source>
</evidence>
<dbReference type="PROSITE" id="PS51898">
    <property type="entry name" value="TYR_RECOMBINASE"/>
    <property type="match status" value="1"/>
</dbReference>
<evidence type="ECO:0000256" key="4">
    <source>
        <dbReference type="ARBA" id="ARBA00023172"/>
    </source>
</evidence>
<accession>A0A1U9KE14</accession>
<keyword evidence="3" id="KW-0238">DNA-binding</keyword>
<dbReference type="GO" id="GO:0003677">
    <property type="term" value="F:DNA binding"/>
    <property type="evidence" value="ECO:0007669"/>
    <property type="project" value="UniProtKB-KW"/>
</dbReference>
<comment type="similarity">
    <text evidence="1">Belongs to the 'phage' integrase family.</text>
</comment>
<sequence>MEFYRGSWSIVWWEEGERKRSSTGTSSEESAKRALTDFEAALSSRPNGQYLTEALDVYVKSREGKVVALSRLQEASIRLKEGMGHLRINQIQQQQWDDYAGNRFRKPNARSRKATNSGTEKIPISAGTLKREFNVLRAALRHAWKNQRLDKPPVLEGPGASATRDRFITKAEARRLLDACETPHIRTFLCLAMFTGARKGSILSLTWDRVMFDLGRIDFQEPGRKLTAKRRAVVPMTTDLRDELEAAYQLRTCDYVVEWAGRKVTHGIRWPVKKLAQKAKLGWTPTPHHFKHSVASWMAMAKVPIDQAADWLATDPQTLRRVYRKFDPDYLREVGSALKL</sequence>
<dbReference type="AlphaFoldDB" id="A0A1U9KE14"/>
<gene>
    <name evidence="6" type="ORF">A0U92_03415</name>
</gene>
<keyword evidence="7" id="KW-1185">Reference proteome</keyword>
<feature type="domain" description="Tyr recombinase" evidence="5">
    <location>
        <begin position="163"/>
        <end position="336"/>
    </location>
</feature>
<evidence type="ECO:0000256" key="2">
    <source>
        <dbReference type="ARBA" id="ARBA00022908"/>
    </source>
</evidence>
<name>A0A1U9KE14_ACEAC</name>
<keyword evidence="2" id="KW-0229">DNA integration</keyword>
<dbReference type="EMBL" id="CP014692">
    <property type="protein sequence ID" value="AQS83969.1"/>
    <property type="molecule type" value="Genomic_DNA"/>
</dbReference>
<evidence type="ECO:0000256" key="1">
    <source>
        <dbReference type="ARBA" id="ARBA00008857"/>
    </source>
</evidence>
<dbReference type="Gene3D" id="1.10.150.130">
    <property type="match status" value="1"/>
</dbReference>
<dbReference type="InterPro" id="IPR002104">
    <property type="entry name" value="Integrase_catalytic"/>
</dbReference>
<dbReference type="KEGG" id="aace:A0U92_03415"/>
<dbReference type="STRING" id="435.A0U92_03415"/>
<dbReference type="InterPro" id="IPR010998">
    <property type="entry name" value="Integrase_recombinase_N"/>
</dbReference>
<dbReference type="InterPro" id="IPR050090">
    <property type="entry name" value="Tyrosine_recombinase_XerCD"/>
</dbReference>
<proteinExistence type="inferred from homology"/>
<organism evidence="6 7">
    <name type="scientific">Acetobacter aceti</name>
    <dbReference type="NCBI Taxonomy" id="435"/>
    <lineage>
        <taxon>Bacteria</taxon>
        <taxon>Pseudomonadati</taxon>
        <taxon>Pseudomonadota</taxon>
        <taxon>Alphaproteobacteria</taxon>
        <taxon>Acetobacterales</taxon>
        <taxon>Acetobacteraceae</taxon>
        <taxon>Acetobacter</taxon>
        <taxon>Acetobacter subgen. Acetobacter</taxon>
    </lineage>
</organism>
<keyword evidence="4" id="KW-0233">DNA recombination</keyword>
<dbReference type="GO" id="GO:0015074">
    <property type="term" value="P:DNA integration"/>
    <property type="evidence" value="ECO:0007669"/>
    <property type="project" value="UniProtKB-KW"/>
</dbReference>
<dbReference type="GO" id="GO:0006310">
    <property type="term" value="P:DNA recombination"/>
    <property type="evidence" value="ECO:0007669"/>
    <property type="project" value="UniProtKB-KW"/>
</dbReference>
<evidence type="ECO:0000313" key="7">
    <source>
        <dbReference type="Proteomes" id="UP000188937"/>
    </source>
</evidence>
<dbReference type="PANTHER" id="PTHR30349:SF64">
    <property type="entry name" value="PROPHAGE INTEGRASE INTD-RELATED"/>
    <property type="match status" value="1"/>
</dbReference>
<dbReference type="PANTHER" id="PTHR30349">
    <property type="entry name" value="PHAGE INTEGRASE-RELATED"/>
    <property type="match status" value="1"/>
</dbReference>
<dbReference type="SUPFAM" id="SSF56349">
    <property type="entry name" value="DNA breaking-rejoining enzymes"/>
    <property type="match status" value="1"/>
</dbReference>
<dbReference type="Gene3D" id="1.10.443.10">
    <property type="entry name" value="Intergrase catalytic core"/>
    <property type="match status" value="1"/>
</dbReference>
<dbReference type="InterPro" id="IPR011010">
    <property type="entry name" value="DNA_brk_join_enz"/>
</dbReference>
<evidence type="ECO:0000256" key="3">
    <source>
        <dbReference type="ARBA" id="ARBA00023125"/>
    </source>
</evidence>
<dbReference type="Pfam" id="PF00589">
    <property type="entry name" value="Phage_integrase"/>
    <property type="match status" value="1"/>
</dbReference>
<dbReference type="Proteomes" id="UP000188937">
    <property type="component" value="Chromosome"/>
</dbReference>
<reference evidence="6 7" key="1">
    <citation type="submission" date="2016-03" db="EMBL/GenBank/DDBJ databases">
        <title>Acetic acid bacteria sequencing.</title>
        <authorList>
            <person name="Brandt J."/>
            <person name="Jakob F."/>
            <person name="Vogel R.F."/>
        </authorList>
    </citation>
    <scope>NUCLEOTIDE SEQUENCE [LARGE SCALE GENOMIC DNA]</scope>
    <source>
        <strain evidence="6 7">TMW2.1153</strain>
    </source>
</reference>
<dbReference type="CDD" id="cd00796">
    <property type="entry name" value="INT_Rci_Hp1_C"/>
    <property type="match status" value="1"/>
</dbReference>
<dbReference type="InterPro" id="IPR013762">
    <property type="entry name" value="Integrase-like_cat_sf"/>
</dbReference>
<protein>
    <recommendedName>
        <fullName evidence="5">Tyr recombinase domain-containing protein</fullName>
    </recommendedName>
</protein>